<dbReference type="Proteomes" id="UP000215450">
    <property type="component" value="Unassembled WGS sequence"/>
</dbReference>
<organism evidence="2 3">
    <name type="scientific">Kingella negevensis</name>
    <dbReference type="NCBI Taxonomy" id="1522312"/>
    <lineage>
        <taxon>Bacteria</taxon>
        <taxon>Pseudomonadati</taxon>
        <taxon>Pseudomonadota</taxon>
        <taxon>Betaproteobacteria</taxon>
        <taxon>Neisseriales</taxon>
        <taxon>Neisseriaceae</taxon>
        <taxon>Kingella</taxon>
    </lineage>
</organism>
<protein>
    <recommendedName>
        <fullName evidence="4">Lumazine-binding domain protein</fullName>
    </recommendedName>
</protein>
<dbReference type="STRING" id="1522312.GCA_900177895_02066"/>
<evidence type="ECO:0008006" key="4">
    <source>
        <dbReference type="Google" id="ProtNLM"/>
    </source>
</evidence>
<reference evidence="1" key="1">
    <citation type="submission" date="2017-05" db="EMBL/GenBank/DDBJ databases">
        <authorList>
            <person name="Song R."/>
            <person name="Chenine A.L."/>
            <person name="Ruprecht R.M."/>
        </authorList>
    </citation>
    <scope>NUCLEOTIDE SEQUENCE</scope>
    <source>
        <strain evidence="1">Kingella_eburonensis</strain>
    </source>
</reference>
<proteinExistence type="predicted"/>
<dbReference type="EMBL" id="FXUV02000001">
    <property type="protein sequence ID" value="SNB51649.1"/>
    <property type="molecule type" value="Genomic_DNA"/>
</dbReference>
<evidence type="ECO:0000313" key="2">
    <source>
        <dbReference type="EMBL" id="SNB51649.1"/>
    </source>
</evidence>
<keyword evidence="3" id="KW-1185">Reference proteome</keyword>
<dbReference type="AlphaFoldDB" id="A0A238T8J6"/>
<reference evidence="2 3" key="2">
    <citation type="submission" date="2017-06" db="EMBL/GenBank/DDBJ databases">
        <authorList>
            <person name="Kim H.J."/>
            <person name="Triplett B.A."/>
        </authorList>
    </citation>
    <scope>NUCLEOTIDE SEQUENCE [LARGE SCALE GENOMIC DNA]</scope>
    <source>
        <strain evidence="2">Kingella_eburonensis</strain>
    </source>
</reference>
<evidence type="ECO:0000313" key="1">
    <source>
        <dbReference type="EMBL" id="SMQ11769.1"/>
    </source>
</evidence>
<name>A0A238T8J6_9NEIS</name>
<dbReference type="RefSeq" id="WP_032136957.1">
    <property type="nucleotide sequence ID" value="NZ_CCNJ01000040.1"/>
</dbReference>
<accession>A0A238T8J6</accession>
<dbReference type="EMBL" id="FXUV01000001">
    <property type="protein sequence ID" value="SMQ11769.1"/>
    <property type="molecule type" value="Genomic_DNA"/>
</dbReference>
<gene>
    <name evidence="2" type="ORF">KEBURONENSIS_00124</name>
</gene>
<dbReference type="GeneID" id="83626151"/>
<evidence type="ECO:0000313" key="3">
    <source>
        <dbReference type="Proteomes" id="UP000215450"/>
    </source>
</evidence>
<sequence length="103" mass="11662">MLGISKETVVIAVVAYFGYDYYVKHDVTPFPPMKGTVEKAITQSNLEFNKVSDIEIVNNCRRTSGSVLEKSVFTCGIEYTQNGEMFSKDIRITKTKGKWKIVE</sequence>